<sequence length="78" mass="8082">MSKRKGVTPMGTRLAPAAVCIGTFVLLAHLTATDVTPSHRTALPRAGLSRIQRAIDDMAPVPAAALLRAARRGVAVAP</sequence>
<accession>A0A9Q3VWV2</accession>
<reference evidence="1" key="1">
    <citation type="submission" date="2021-12" db="EMBL/GenBank/DDBJ databases">
        <authorList>
            <person name="Lee J.-H."/>
            <person name="Kim S.-B."/>
        </authorList>
    </citation>
    <scope>NUCLEOTIDE SEQUENCE</scope>
    <source>
        <strain evidence="1">NR30</strain>
    </source>
</reference>
<gene>
    <name evidence="1" type="ORF">LJ657_33410</name>
</gene>
<organism evidence="1 2">
    <name type="scientific">Streptomyces guryensis</name>
    <dbReference type="NCBI Taxonomy" id="2886947"/>
    <lineage>
        <taxon>Bacteria</taxon>
        <taxon>Bacillati</taxon>
        <taxon>Actinomycetota</taxon>
        <taxon>Actinomycetes</taxon>
        <taxon>Kitasatosporales</taxon>
        <taxon>Streptomycetaceae</taxon>
        <taxon>Streptomyces</taxon>
    </lineage>
</organism>
<proteinExistence type="predicted"/>
<evidence type="ECO:0000313" key="1">
    <source>
        <dbReference type="EMBL" id="MCD9878425.1"/>
    </source>
</evidence>
<dbReference type="AlphaFoldDB" id="A0A9Q3VWV2"/>
<name>A0A9Q3VWV2_9ACTN</name>
<protein>
    <submittedName>
        <fullName evidence="1">Uncharacterized protein</fullName>
    </submittedName>
</protein>
<comment type="caution">
    <text evidence="1">The sequence shown here is derived from an EMBL/GenBank/DDBJ whole genome shotgun (WGS) entry which is preliminary data.</text>
</comment>
<dbReference type="EMBL" id="JAJSBI010000021">
    <property type="protein sequence ID" value="MCD9878425.1"/>
    <property type="molecule type" value="Genomic_DNA"/>
</dbReference>
<dbReference type="RefSeq" id="WP_232652638.1">
    <property type="nucleotide sequence ID" value="NZ_JAJSBI010000021.1"/>
</dbReference>
<evidence type="ECO:0000313" key="2">
    <source>
        <dbReference type="Proteomes" id="UP001108029"/>
    </source>
</evidence>
<dbReference type="Proteomes" id="UP001108029">
    <property type="component" value="Unassembled WGS sequence"/>
</dbReference>
<keyword evidence="2" id="KW-1185">Reference proteome</keyword>